<dbReference type="EMBL" id="CP073809">
    <property type="protein sequence ID" value="UTH13455.1"/>
    <property type="molecule type" value="Genomic_DNA"/>
</dbReference>
<dbReference type="AlphaFoldDB" id="A0A9Q9BMX2"/>
<accession>A0A9Q9BMX2</accession>
<dbReference type="Proteomes" id="UP001057381">
    <property type="component" value="Chromosome"/>
</dbReference>
<gene>
    <name evidence="1" type="ORF">KFV11_09510</name>
</gene>
<reference evidence="1" key="1">
    <citation type="submission" date="2021-04" db="EMBL/GenBank/DDBJ databases">
        <title>Complete Genome Sequences of Macrococcus spp. from dog and cattle.</title>
        <authorList>
            <person name="Schwendener S."/>
            <person name="Perreten V."/>
        </authorList>
    </citation>
    <scope>NUCLEOTIDE SEQUENCE</scope>
    <source>
        <strain evidence="1">Epi0143-OL</strain>
    </source>
</reference>
<organism evidence="1 2">
    <name type="scientific">Macrococcus equipercicus</name>
    <dbReference type="NCBI Taxonomy" id="69967"/>
    <lineage>
        <taxon>Bacteria</taxon>
        <taxon>Bacillati</taxon>
        <taxon>Bacillota</taxon>
        <taxon>Bacilli</taxon>
        <taxon>Bacillales</taxon>
        <taxon>Staphylococcaceae</taxon>
        <taxon>Macrococcus</taxon>
    </lineage>
</organism>
<sequence>MKSLLKGLFFIVFLLAIIITGGAAVLFTRFKADFEDIERRTQDIIAKIESENV</sequence>
<name>A0A9Q9BMX2_9STAP</name>
<proteinExistence type="predicted"/>
<dbReference type="RefSeq" id="WP_170234600.1">
    <property type="nucleotide sequence ID" value="NZ_CP073809.1"/>
</dbReference>
<dbReference type="KEGG" id="mequ:KFV11_09510"/>
<protein>
    <submittedName>
        <fullName evidence="1">Uncharacterized protein</fullName>
    </submittedName>
</protein>
<evidence type="ECO:0000313" key="2">
    <source>
        <dbReference type="Proteomes" id="UP001057381"/>
    </source>
</evidence>
<evidence type="ECO:0000313" key="1">
    <source>
        <dbReference type="EMBL" id="UTH13455.1"/>
    </source>
</evidence>